<evidence type="ECO:0000256" key="1">
    <source>
        <dbReference type="SAM" id="MobiDB-lite"/>
    </source>
</evidence>
<dbReference type="InterPro" id="IPR052892">
    <property type="entry name" value="NA-targeting_endonuclease"/>
</dbReference>
<gene>
    <name evidence="3" type="ORF">LDAN0321_LOCUS17625</name>
</gene>
<dbReference type="EMBL" id="HBGY01028515">
    <property type="protein sequence ID" value="CAD9603919.1"/>
    <property type="molecule type" value="Transcribed_RNA"/>
</dbReference>
<name>A0A7S2PLA7_9STRA</name>
<dbReference type="InterPro" id="IPR003615">
    <property type="entry name" value="HNH_nuc"/>
</dbReference>
<dbReference type="CDD" id="cd00085">
    <property type="entry name" value="HNHc"/>
    <property type="match status" value="1"/>
</dbReference>
<feature type="compositionally biased region" description="Basic residues" evidence="1">
    <location>
        <begin position="77"/>
        <end position="86"/>
    </location>
</feature>
<dbReference type="InterPro" id="IPR029471">
    <property type="entry name" value="HNH_5"/>
</dbReference>
<dbReference type="Pfam" id="PF14279">
    <property type="entry name" value="HNH_5"/>
    <property type="match status" value="1"/>
</dbReference>
<dbReference type="PANTHER" id="PTHR33877:SF2">
    <property type="entry name" value="OS07G0170200 PROTEIN"/>
    <property type="match status" value="1"/>
</dbReference>
<dbReference type="SMART" id="SM00507">
    <property type="entry name" value="HNHc"/>
    <property type="match status" value="1"/>
</dbReference>
<evidence type="ECO:0000259" key="2">
    <source>
        <dbReference type="SMART" id="SM00507"/>
    </source>
</evidence>
<reference evidence="3" key="1">
    <citation type="submission" date="2021-01" db="EMBL/GenBank/DDBJ databases">
        <authorList>
            <person name="Corre E."/>
            <person name="Pelletier E."/>
            <person name="Niang G."/>
            <person name="Scheremetjew M."/>
            <person name="Finn R."/>
            <person name="Kale V."/>
            <person name="Holt S."/>
            <person name="Cochrane G."/>
            <person name="Meng A."/>
            <person name="Brown T."/>
            <person name="Cohen L."/>
        </authorList>
    </citation>
    <scope>NUCLEOTIDE SEQUENCE</scope>
    <source>
        <strain evidence="3">B650</strain>
    </source>
</reference>
<accession>A0A7S2PLA7</accession>
<dbReference type="Gene3D" id="1.10.30.50">
    <property type="match status" value="1"/>
</dbReference>
<feature type="domain" description="HNH nuclease" evidence="2">
    <location>
        <begin position="240"/>
        <end position="293"/>
    </location>
</feature>
<feature type="compositionally biased region" description="Basic and acidic residues" evidence="1">
    <location>
        <begin position="350"/>
        <end position="369"/>
    </location>
</feature>
<feature type="region of interest" description="Disordered" evidence="1">
    <location>
        <begin position="348"/>
        <end position="369"/>
    </location>
</feature>
<evidence type="ECO:0000313" key="3">
    <source>
        <dbReference type="EMBL" id="CAD9603919.1"/>
    </source>
</evidence>
<protein>
    <recommendedName>
        <fullName evidence="2">HNH nuclease domain-containing protein</fullName>
    </recommendedName>
</protein>
<dbReference type="PANTHER" id="PTHR33877">
    <property type="entry name" value="SLL1193 PROTEIN"/>
    <property type="match status" value="1"/>
</dbReference>
<dbReference type="AlphaFoldDB" id="A0A7S2PLA7"/>
<feature type="region of interest" description="Disordered" evidence="1">
    <location>
        <begin position="69"/>
        <end position="119"/>
    </location>
</feature>
<sequence length="369" mass="41410">MKVSTAAIIVALTHTCFIQNNDELYVTAAFTTSVQHGTATRSSGVVLQLYNHNNNRFNSSATRLFSLSHSRNGVSTTKKKMKRARRKGELDPFNAPGDHDLQHGNKHDSDDMFFDESSPETVARKKREASLSARTSNKQVSMRDGVATISDARARHMEYMKKLDGRPALVLNADYQPLSHIPLSLWSWQDAIKAVFAGRVTVVDVYPGVSIQSIHMEIPLPSVIALNEYVPQASQSTPPFSRKNVFLRDGYRCQYCGQRFRSADLSLDHYVPRCMGGTLTWTNTVSACRKCNGRKGNLMPRDLKGIGMKPLREPREPTTYELNREAGQLLKPRKVHPTWEPYLGLVGWKSSDRPRRDSGEGGKENAVEF</sequence>
<proteinExistence type="predicted"/>
<organism evidence="3">
    <name type="scientific">Leptocylindrus danicus</name>
    <dbReference type="NCBI Taxonomy" id="163516"/>
    <lineage>
        <taxon>Eukaryota</taxon>
        <taxon>Sar</taxon>
        <taxon>Stramenopiles</taxon>
        <taxon>Ochrophyta</taxon>
        <taxon>Bacillariophyta</taxon>
        <taxon>Coscinodiscophyceae</taxon>
        <taxon>Chaetocerotophycidae</taxon>
        <taxon>Leptocylindrales</taxon>
        <taxon>Leptocylindraceae</taxon>
        <taxon>Leptocylindrus</taxon>
    </lineage>
</organism>
<feature type="compositionally biased region" description="Basic and acidic residues" evidence="1">
    <location>
        <begin position="97"/>
        <end position="110"/>
    </location>
</feature>